<feature type="domain" description="SseB protein N-terminal" evidence="2">
    <location>
        <begin position="157"/>
        <end position="248"/>
    </location>
</feature>
<dbReference type="Proteomes" id="UP001500620">
    <property type="component" value="Unassembled WGS sequence"/>
</dbReference>
<dbReference type="Pfam" id="PF07179">
    <property type="entry name" value="SseB"/>
    <property type="match status" value="2"/>
</dbReference>
<feature type="region of interest" description="Disordered" evidence="1">
    <location>
        <begin position="256"/>
        <end position="314"/>
    </location>
</feature>
<evidence type="ECO:0000256" key="1">
    <source>
        <dbReference type="SAM" id="MobiDB-lite"/>
    </source>
</evidence>
<evidence type="ECO:0000313" key="4">
    <source>
        <dbReference type="Proteomes" id="UP001500620"/>
    </source>
</evidence>
<comment type="caution">
    <text evidence="3">The sequence shown here is derived from an EMBL/GenBank/DDBJ whole genome shotgun (WGS) entry which is preliminary data.</text>
</comment>
<reference evidence="4" key="1">
    <citation type="journal article" date="2019" name="Int. J. Syst. Evol. Microbiol.">
        <title>The Global Catalogue of Microorganisms (GCM) 10K type strain sequencing project: providing services to taxonomists for standard genome sequencing and annotation.</title>
        <authorList>
            <consortium name="The Broad Institute Genomics Platform"/>
            <consortium name="The Broad Institute Genome Sequencing Center for Infectious Disease"/>
            <person name="Wu L."/>
            <person name="Ma J."/>
        </authorList>
    </citation>
    <scope>NUCLEOTIDE SEQUENCE [LARGE SCALE GENOMIC DNA]</scope>
    <source>
        <strain evidence="4">JCM 17441</strain>
    </source>
</reference>
<protein>
    <recommendedName>
        <fullName evidence="2">SseB protein N-terminal domain-containing protein</fullName>
    </recommendedName>
</protein>
<dbReference type="EMBL" id="BAABAT010000014">
    <property type="protein sequence ID" value="GAA4252802.1"/>
    <property type="molecule type" value="Genomic_DNA"/>
</dbReference>
<accession>A0ABP8DCU1</accession>
<organism evidence="3 4">
    <name type="scientific">Dactylosporangium darangshiense</name>
    <dbReference type="NCBI Taxonomy" id="579108"/>
    <lineage>
        <taxon>Bacteria</taxon>
        <taxon>Bacillati</taxon>
        <taxon>Actinomycetota</taxon>
        <taxon>Actinomycetes</taxon>
        <taxon>Micromonosporales</taxon>
        <taxon>Micromonosporaceae</taxon>
        <taxon>Dactylosporangium</taxon>
    </lineage>
</organism>
<gene>
    <name evidence="3" type="ORF">GCM10022255_051050</name>
</gene>
<keyword evidence="4" id="KW-1185">Reference proteome</keyword>
<name>A0ABP8DCU1_9ACTN</name>
<evidence type="ECO:0000259" key="2">
    <source>
        <dbReference type="Pfam" id="PF07179"/>
    </source>
</evidence>
<evidence type="ECO:0000313" key="3">
    <source>
        <dbReference type="EMBL" id="GAA4252802.1"/>
    </source>
</evidence>
<feature type="compositionally biased region" description="Basic and acidic residues" evidence="1">
    <location>
        <begin position="282"/>
        <end position="299"/>
    </location>
</feature>
<feature type="domain" description="SseB protein N-terminal" evidence="2">
    <location>
        <begin position="21"/>
        <end position="119"/>
    </location>
</feature>
<sequence>MTTPDPVQPAWLPGNEAEAELVTALAADDRETFFRIIRDSPWYLPAFPEEPGGGQRFLTHELLGETYLLVFTSEQSLAGAVGALVQAYTVTGFEEMAAHWPDPAWRLGVNAGAPVDAWVTLAALAEAAAGERVVPTLERIAARSDPDSPADPQIDAVLDDFLAELNRTTFLVPVTGGQQPRIAVAQHVDGPAVEVFTSERTLAARHPEGVAWAEAGLEELLAAWPGPDCALLVDPGTDTPLRIPGPDLPGLLLWGPAGAGEPPPAEPGASEEVSGLTSPRIADVEYIDREDRRDGERGESSGTSGLGESAFRSR</sequence>
<dbReference type="RefSeq" id="WP_345129837.1">
    <property type="nucleotide sequence ID" value="NZ_BAABAT010000014.1"/>
</dbReference>
<dbReference type="InterPro" id="IPR009839">
    <property type="entry name" value="SseB_N"/>
</dbReference>
<feature type="compositionally biased region" description="Low complexity" evidence="1">
    <location>
        <begin position="300"/>
        <end position="314"/>
    </location>
</feature>
<proteinExistence type="predicted"/>